<feature type="compositionally biased region" description="Basic and acidic residues" evidence="1">
    <location>
        <begin position="45"/>
        <end position="84"/>
    </location>
</feature>
<sequence length="84" mass="9543">ETQNSPTAATNDTRKVTPNTRTSNSREARYSTRACKHPTHTHARARAERGLAGSERRRTDDRTSGPRRRQEESKERRERPAASA</sequence>
<feature type="non-terminal residue" evidence="2">
    <location>
        <position position="84"/>
    </location>
</feature>
<feature type="region of interest" description="Disordered" evidence="1">
    <location>
        <begin position="1"/>
        <end position="84"/>
    </location>
</feature>
<dbReference type="VEuPathDB" id="VectorBase:ISCW013979"/>
<dbReference type="VEuPathDB" id="VectorBase:ISCI013979"/>
<protein>
    <submittedName>
        <fullName evidence="2">Uncharacterized protein</fullName>
    </submittedName>
</protein>
<feature type="compositionally biased region" description="Basic residues" evidence="1">
    <location>
        <begin position="34"/>
        <end position="44"/>
    </location>
</feature>
<dbReference type="EMBL" id="DS937017">
    <property type="protein sequence ID" value="EEC18176.1"/>
    <property type="molecule type" value="Genomic_DNA"/>
</dbReference>
<organism>
    <name type="scientific">Ixodes scapularis</name>
    <name type="common">Black-legged tick</name>
    <name type="synonym">Deer tick</name>
    <dbReference type="NCBI Taxonomy" id="6945"/>
    <lineage>
        <taxon>Eukaryota</taxon>
        <taxon>Metazoa</taxon>
        <taxon>Ecdysozoa</taxon>
        <taxon>Arthropoda</taxon>
        <taxon>Chelicerata</taxon>
        <taxon>Arachnida</taxon>
        <taxon>Acari</taxon>
        <taxon>Parasitiformes</taxon>
        <taxon>Ixodida</taxon>
        <taxon>Ixodoidea</taxon>
        <taxon>Ixodidae</taxon>
        <taxon>Ixodinae</taxon>
        <taxon>Ixodes</taxon>
    </lineage>
</organism>
<evidence type="ECO:0000256" key="1">
    <source>
        <dbReference type="SAM" id="MobiDB-lite"/>
    </source>
</evidence>
<evidence type="ECO:0000313" key="2">
    <source>
        <dbReference type="EMBL" id="EEC18176.1"/>
    </source>
</evidence>
<gene>
    <name evidence="2" type="ORF">IscW_ISCW013979</name>
</gene>
<feature type="compositionally biased region" description="Polar residues" evidence="1">
    <location>
        <begin position="1"/>
        <end position="23"/>
    </location>
</feature>
<dbReference type="AlphaFoldDB" id="B7QH54"/>
<proteinExistence type="predicted"/>
<feature type="non-terminal residue" evidence="2">
    <location>
        <position position="1"/>
    </location>
</feature>
<dbReference type="PaxDb" id="6945-B7QH54"/>
<dbReference type="HOGENOM" id="CLU_2549486_0_0_1"/>
<accession>B7QH54</accession>
<reference evidence="2" key="1">
    <citation type="submission" date="2008-03" db="EMBL/GenBank/DDBJ databases">
        <title>Annotation of Ixodes scapularis.</title>
        <authorList>
            <consortium name="Ixodes scapularis Genome Project Consortium"/>
            <person name="Caler E."/>
            <person name="Hannick L.I."/>
            <person name="Bidwell S."/>
            <person name="Joardar V."/>
            <person name="Thiagarajan M."/>
            <person name="Amedeo P."/>
            <person name="Galinsky K.J."/>
            <person name="Schobel S."/>
            <person name="Inman J."/>
            <person name="Hostetler J."/>
            <person name="Miller J."/>
            <person name="Hammond M."/>
            <person name="Megy K."/>
            <person name="Lawson D."/>
            <person name="Kodira C."/>
            <person name="Sutton G."/>
            <person name="Meyer J."/>
            <person name="Hill C.A."/>
            <person name="Birren B."/>
            <person name="Nene V."/>
            <person name="Collins F."/>
            <person name="Alarcon-Chaidez F."/>
            <person name="Wikel S."/>
            <person name="Strausberg R."/>
        </authorList>
    </citation>
    <scope>NUCLEOTIDE SEQUENCE [LARGE SCALE GENOMIC DNA]</scope>
    <source>
        <strain evidence="2">Wikel colony</strain>
    </source>
</reference>
<name>B7QH54_IXOSC</name>